<dbReference type="AlphaFoldDB" id="A0A124GSB4"/>
<gene>
    <name evidence="1" type="ORF">ACN42_g3185</name>
</gene>
<comment type="caution">
    <text evidence="1">The sequence shown here is derived from an EMBL/GenBank/DDBJ whole genome shotgun (WGS) entry which is preliminary data.</text>
</comment>
<protein>
    <submittedName>
        <fullName evidence="1">Uncharacterized protein</fullName>
    </submittedName>
</protein>
<keyword evidence="2" id="KW-1185">Reference proteome</keyword>
<organism evidence="1 2">
    <name type="scientific">Penicillium freii</name>
    <dbReference type="NCBI Taxonomy" id="48697"/>
    <lineage>
        <taxon>Eukaryota</taxon>
        <taxon>Fungi</taxon>
        <taxon>Dikarya</taxon>
        <taxon>Ascomycota</taxon>
        <taxon>Pezizomycotina</taxon>
        <taxon>Eurotiomycetes</taxon>
        <taxon>Eurotiomycetidae</taxon>
        <taxon>Eurotiales</taxon>
        <taxon>Aspergillaceae</taxon>
        <taxon>Penicillium</taxon>
    </lineage>
</organism>
<reference evidence="1 2" key="1">
    <citation type="submission" date="2015-10" db="EMBL/GenBank/DDBJ databases">
        <title>Genome sequencing of Penicillium freii.</title>
        <authorList>
            <person name="Nguyen H.D."/>
            <person name="Visagie C.M."/>
            <person name="Seifert K.A."/>
        </authorList>
    </citation>
    <scope>NUCLEOTIDE SEQUENCE [LARGE SCALE GENOMIC DNA]</scope>
    <source>
        <strain evidence="1 2">DAOM 242723</strain>
    </source>
</reference>
<name>A0A124GSB4_PENFR</name>
<dbReference type="Proteomes" id="UP000055045">
    <property type="component" value="Unassembled WGS sequence"/>
</dbReference>
<sequence length="70" mass="8280">MYLWRRSYIVTFKTYCIGKYVTTYQILSILSTRGNSIEHHLSYLAEAYSESIHPNHPERIGLLHVSRHKV</sequence>
<accession>A0A124GSB4</accession>
<evidence type="ECO:0000313" key="1">
    <source>
        <dbReference type="EMBL" id="KUM63893.1"/>
    </source>
</evidence>
<proteinExistence type="predicted"/>
<evidence type="ECO:0000313" key="2">
    <source>
        <dbReference type="Proteomes" id="UP000055045"/>
    </source>
</evidence>
<dbReference type="EMBL" id="LLXE01000061">
    <property type="protein sequence ID" value="KUM63893.1"/>
    <property type="molecule type" value="Genomic_DNA"/>
</dbReference>